<dbReference type="Gene3D" id="3.40.33.10">
    <property type="entry name" value="CAP"/>
    <property type="match status" value="1"/>
</dbReference>
<sequence>MSDSPKHVRQLAAVAMLLCASVAGSAWADDAAQLTKLINGYREAGQGCDGQPSPAAGPLAPDRRLAGQKVNSSEQLQQALQQAGYQAAAVQLIRVTGPDSAEAAMAMLRTSYCAQLLDAQFADVGVLHEGNSWQVVLGRALLPARLGDWQEEGKAILAAVNEARGTPRRCGDQPFDAAEPLSWNDSLGQAALTHSRDMAMNSLFSHQGSDRSLVGARATATGYAWTVIGENIAAGQGRAQQVVEGWLASPSHCYNLMNPDFRDMGAAYASNPQSQATIYWTQVFGAAGRSGL</sequence>
<dbReference type="InterPro" id="IPR014044">
    <property type="entry name" value="CAP_dom"/>
</dbReference>
<dbReference type="OrthoDB" id="68195at2"/>
<gene>
    <name evidence="3" type="ORF">RU08_13550</name>
</gene>
<proteinExistence type="predicted"/>
<evidence type="ECO:0000313" key="3">
    <source>
        <dbReference type="EMBL" id="KIP99665.1"/>
    </source>
</evidence>
<dbReference type="Proteomes" id="UP000032068">
    <property type="component" value="Unassembled WGS sequence"/>
</dbReference>
<feature type="chain" id="PRO_5002214729" evidence="1">
    <location>
        <begin position="29"/>
        <end position="292"/>
    </location>
</feature>
<name>A0A0D0KNT5_9PSED</name>
<evidence type="ECO:0000256" key="1">
    <source>
        <dbReference type="SAM" id="SignalP"/>
    </source>
</evidence>
<feature type="signal peptide" evidence="1">
    <location>
        <begin position="1"/>
        <end position="28"/>
    </location>
</feature>
<reference evidence="3 4" key="1">
    <citation type="submission" date="2014-12" db="EMBL/GenBank/DDBJ databases">
        <title>16Stimator: statistical estimation of ribosomal gene copy numbers from draft genome assemblies.</title>
        <authorList>
            <person name="Perisin M.A."/>
            <person name="Vetter M."/>
            <person name="Gilbert J.A."/>
            <person name="Bergelson J."/>
        </authorList>
    </citation>
    <scope>NUCLEOTIDE SEQUENCE [LARGE SCALE GENOMIC DNA]</scope>
    <source>
        <strain evidence="3 4">MEJ086</strain>
    </source>
</reference>
<dbReference type="PANTHER" id="PTHR31157">
    <property type="entry name" value="SCP DOMAIN-CONTAINING PROTEIN"/>
    <property type="match status" value="1"/>
</dbReference>
<dbReference type="RefSeq" id="WP_042554363.1">
    <property type="nucleotide sequence ID" value="NZ_JXQW01000033.1"/>
</dbReference>
<accession>A0A0D0KNT5</accession>
<dbReference type="AlphaFoldDB" id="A0A0D0KNT5"/>
<evidence type="ECO:0000259" key="2">
    <source>
        <dbReference type="Pfam" id="PF00188"/>
    </source>
</evidence>
<dbReference type="CDD" id="cd05379">
    <property type="entry name" value="CAP_bacterial"/>
    <property type="match status" value="1"/>
</dbReference>
<keyword evidence="1" id="KW-0732">Signal</keyword>
<dbReference type="PANTHER" id="PTHR31157:SF1">
    <property type="entry name" value="SCP DOMAIN-CONTAINING PROTEIN"/>
    <property type="match status" value="1"/>
</dbReference>
<dbReference type="EMBL" id="JXQW01000033">
    <property type="protein sequence ID" value="KIP99665.1"/>
    <property type="molecule type" value="Genomic_DNA"/>
</dbReference>
<feature type="domain" description="SCP" evidence="2">
    <location>
        <begin position="157"/>
        <end position="284"/>
    </location>
</feature>
<dbReference type="SUPFAM" id="SSF55797">
    <property type="entry name" value="PR-1-like"/>
    <property type="match status" value="1"/>
</dbReference>
<organism evidence="3 4">
    <name type="scientific">Pseudomonas fulva</name>
    <dbReference type="NCBI Taxonomy" id="47880"/>
    <lineage>
        <taxon>Bacteria</taxon>
        <taxon>Pseudomonadati</taxon>
        <taxon>Pseudomonadota</taxon>
        <taxon>Gammaproteobacteria</taxon>
        <taxon>Pseudomonadales</taxon>
        <taxon>Pseudomonadaceae</taxon>
        <taxon>Pseudomonas</taxon>
    </lineage>
</organism>
<protein>
    <submittedName>
        <fullName evidence="3">Allergen V5/Tpx-1 family protein</fullName>
    </submittedName>
</protein>
<comment type="caution">
    <text evidence="3">The sequence shown here is derived from an EMBL/GenBank/DDBJ whole genome shotgun (WGS) entry which is preliminary data.</text>
</comment>
<evidence type="ECO:0000313" key="4">
    <source>
        <dbReference type="Proteomes" id="UP000032068"/>
    </source>
</evidence>
<dbReference type="Pfam" id="PF00188">
    <property type="entry name" value="CAP"/>
    <property type="match status" value="1"/>
</dbReference>
<dbReference type="InterPro" id="IPR035940">
    <property type="entry name" value="CAP_sf"/>
</dbReference>